<gene>
    <name evidence="1" type="ORF">ASPCAL07593</name>
</gene>
<reference evidence="2" key="1">
    <citation type="journal article" date="2016" name="Genome Announc.">
        <title>Draft genome sequences of fungus Aspergillus calidoustus.</title>
        <authorList>
            <person name="Horn F."/>
            <person name="Linde J."/>
            <person name="Mattern D.J."/>
            <person name="Walther G."/>
            <person name="Guthke R."/>
            <person name="Scherlach K."/>
            <person name="Martin K."/>
            <person name="Brakhage A.A."/>
            <person name="Petzke L."/>
            <person name="Valiante V."/>
        </authorList>
    </citation>
    <scope>NUCLEOTIDE SEQUENCE [LARGE SCALE GENOMIC DNA]</scope>
    <source>
        <strain evidence="2">SF006504</strain>
    </source>
</reference>
<keyword evidence="2" id="KW-1185">Reference proteome</keyword>
<evidence type="ECO:0000313" key="1">
    <source>
        <dbReference type="EMBL" id="CEN60922.1"/>
    </source>
</evidence>
<dbReference type="InterPro" id="IPR002110">
    <property type="entry name" value="Ankyrin_rpt"/>
</dbReference>
<proteinExistence type="predicted"/>
<dbReference type="OrthoDB" id="366390at2759"/>
<dbReference type="Pfam" id="PF12796">
    <property type="entry name" value="Ank_2"/>
    <property type="match status" value="1"/>
</dbReference>
<protein>
    <submittedName>
        <fullName evidence="1">Uncharacterized protein</fullName>
    </submittedName>
</protein>
<dbReference type="SUPFAM" id="SSF48403">
    <property type="entry name" value="Ankyrin repeat"/>
    <property type="match status" value="1"/>
</dbReference>
<dbReference type="Proteomes" id="UP000054771">
    <property type="component" value="Unassembled WGS sequence"/>
</dbReference>
<dbReference type="STRING" id="454130.A0A0U5GPY3"/>
<evidence type="ECO:0000313" key="2">
    <source>
        <dbReference type="Proteomes" id="UP000054771"/>
    </source>
</evidence>
<dbReference type="EMBL" id="CDMC01000006">
    <property type="protein sequence ID" value="CEN60922.1"/>
    <property type="molecule type" value="Genomic_DNA"/>
</dbReference>
<dbReference type="AlphaFoldDB" id="A0A0U5GPY3"/>
<dbReference type="InterPro" id="IPR036770">
    <property type="entry name" value="Ankyrin_rpt-contain_sf"/>
</dbReference>
<dbReference type="Gene3D" id="1.25.40.20">
    <property type="entry name" value="Ankyrin repeat-containing domain"/>
    <property type="match status" value="1"/>
</dbReference>
<name>A0A0U5GPY3_ASPCI</name>
<sequence>MSLETCPTEILQEVGEYASLPALNALTRTNRLFHSIFDPLPYIHDARRARGQPASAGGAPALRWAARHGLLRTLQQSLQGGSEVPPRAPLMRCAPGLLERTVYGLMATKRFVEPVPPAHPLCLVVQGGHTDVVEFLLDQKGCDVDMVDPERFSLLELAVIHGHVHLVEGLLCRGASQLLRPLVNGCPIQVAVKLEKLDMVRLLWEQGQ</sequence>
<accession>A0A0U5GPY3</accession>
<organism evidence="1 2">
    <name type="scientific">Aspergillus calidoustus</name>
    <dbReference type="NCBI Taxonomy" id="454130"/>
    <lineage>
        <taxon>Eukaryota</taxon>
        <taxon>Fungi</taxon>
        <taxon>Dikarya</taxon>
        <taxon>Ascomycota</taxon>
        <taxon>Pezizomycotina</taxon>
        <taxon>Eurotiomycetes</taxon>
        <taxon>Eurotiomycetidae</taxon>
        <taxon>Eurotiales</taxon>
        <taxon>Aspergillaceae</taxon>
        <taxon>Aspergillus</taxon>
        <taxon>Aspergillus subgen. Nidulantes</taxon>
    </lineage>
</organism>